<dbReference type="Proteomes" id="UP000218238">
    <property type="component" value="Unassembled WGS sequence"/>
</dbReference>
<sequence length="117" mass="13556">MTRVKRGNVARKRRKKILKLAKGFRGSHSTLFRTANQQVMKALRSAYRDRKKKKRDFRRLWITRINAAVRLHGMSYSKFVGNLKKAEIEINRKMLAQIAVLDPAGFAKIAEMASQVK</sequence>
<evidence type="ECO:0000256" key="7">
    <source>
        <dbReference type="ARBA" id="ARBA00035172"/>
    </source>
</evidence>
<evidence type="ECO:0000256" key="9">
    <source>
        <dbReference type="RuleBase" id="RU000560"/>
    </source>
</evidence>
<comment type="function">
    <text evidence="6 8 9">Binds directly to 23S ribosomal RNA and is necessary for the in vitro assembly process of the 50S ribosomal subunit. It is not involved in the protein synthesizing functions of that subunit.</text>
</comment>
<dbReference type="OrthoDB" id="9808966at2"/>
<dbReference type="Gene3D" id="1.10.1900.20">
    <property type="entry name" value="Ribosomal protein L20"/>
    <property type="match status" value="1"/>
</dbReference>
<evidence type="ECO:0000313" key="11">
    <source>
        <dbReference type="Proteomes" id="UP000218238"/>
    </source>
</evidence>
<dbReference type="GO" id="GO:0019843">
    <property type="term" value="F:rRNA binding"/>
    <property type="evidence" value="ECO:0007669"/>
    <property type="project" value="UniProtKB-UniRule"/>
</dbReference>
<dbReference type="CDD" id="cd07026">
    <property type="entry name" value="Ribosomal_L20"/>
    <property type="match status" value="1"/>
</dbReference>
<dbReference type="RefSeq" id="WP_095720372.1">
    <property type="nucleotide sequence ID" value="NZ_NTFS01000022.1"/>
</dbReference>
<dbReference type="GO" id="GO:1990904">
    <property type="term" value="C:ribonucleoprotein complex"/>
    <property type="evidence" value="ECO:0007669"/>
    <property type="project" value="UniProtKB-KW"/>
</dbReference>
<dbReference type="Gene3D" id="6.10.160.10">
    <property type="match status" value="1"/>
</dbReference>
<dbReference type="GO" id="GO:0005840">
    <property type="term" value="C:ribosome"/>
    <property type="evidence" value="ECO:0007669"/>
    <property type="project" value="UniProtKB-KW"/>
</dbReference>
<evidence type="ECO:0000256" key="5">
    <source>
        <dbReference type="ARBA" id="ARBA00023274"/>
    </source>
</evidence>
<evidence type="ECO:0000256" key="4">
    <source>
        <dbReference type="ARBA" id="ARBA00022980"/>
    </source>
</evidence>
<dbReference type="EMBL" id="NTFS01000022">
    <property type="protein sequence ID" value="PAX60104.1"/>
    <property type="molecule type" value="Genomic_DNA"/>
</dbReference>
<evidence type="ECO:0000313" key="10">
    <source>
        <dbReference type="EMBL" id="PAX60104.1"/>
    </source>
</evidence>
<name>A0A2A2TP20_9CYAN</name>
<keyword evidence="2 8" id="KW-0699">rRNA-binding</keyword>
<dbReference type="PANTHER" id="PTHR10986">
    <property type="entry name" value="39S RIBOSOMAL PROTEIN L20"/>
    <property type="match status" value="1"/>
</dbReference>
<keyword evidence="11" id="KW-1185">Reference proteome</keyword>
<dbReference type="GO" id="GO:0003735">
    <property type="term" value="F:structural constituent of ribosome"/>
    <property type="evidence" value="ECO:0007669"/>
    <property type="project" value="InterPro"/>
</dbReference>
<protein>
    <recommendedName>
        <fullName evidence="7 8">Large ribosomal subunit protein bL20</fullName>
    </recommendedName>
</protein>
<reference evidence="10 11" key="1">
    <citation type="submission" date="2017-08" db="EMBL/GenBank/DDBJ databases">
        <title>Draft genome sequence of filamentous cyanobacterium Calothrix elsteri CCALA 953.</title>
        <authorList>
            <person name="Gagunashvili A.N."/>
            <person name="Elster J."/>
            <person name="Andresson O.S."/>
        </authorList>
    </citation>
    <scope>NUCLEOTIDE SEQUENCE [LARGE SCALE GENOMIC DNA]</scope>
    <source>
        <strain evidence="10 11">CCALA 953</strain>
    </source>
</reference>
<evidence type="ECO:0000256" key="6">
    <source>
        <dbReference type="ARBA" id="ARBA00024775"/>
    </source>
</evidence>
<dbReference type="FunFam" id="1.10.1900.20:FF:000001">
    <property type="entry name" value="50S ribosomal protein L20"/>
    <property type="match status" value="1"/>
</dbReference>
<dbReference type="PROSITE" id="PS00937">
    <property type="entry name" value="RIBOSOMAL_L20"/>
    <property type="match status" value="1"/>
</dbReference>
<dbReference type="GO" id="GO:0006412">
    <property type="term" value="P:translation"/>
    <property type="evidence" value="ECO:0007669"/>
    <property type="project" value="InterPro"/>
</dbReference>
<evidence type="ECO:0000256" key="2">
    <source>
        <dbReference type="ARBA" id="ARBA00022730"/>
    </source>
</evidence>
<accession>A0A2A2TP20</accession>
<dbReference type="InterPro" id="IPR049946">
    <property type="entry name" value="RIBOSOMAL_L20_CS"/>
</dbReference>
<keyword evidence="5 8" id="KW-0687">Ribonucleoprotein</keyword>
<evidence type="ECO:0000256" key="3">
    <source>
        <dbReference type="ARBA" id="ARBA00022884"/>
    </source>
</evidence>
<dbReference type="Pfam" id="PF00453">
    <property type="entry name" value="Ribosomal_L20"/>
    <property type="match status" value="1"/>
</dbReference>
<proteinExistence type="inferred from homology"/>
<dbReference type="PRINTS" id="PR00062">
    <property type="entry name" value="RIBOSOMALL20"/>
</dbReference>
<comment type="similarity">
    <text evidence="1 8 9">Belongs to the bacterial ribosomal protein bL20 family.</text>
</comment>
<evidence type="ECO:0000256" key="1">
    <source>
        <dbReference type="ARBA" id="ARBA00007698"/>
    </source>
</evidence>
<organism evidence="10 11">
    <name type="scientific">Brunnivagina elsteri CCALA 953</name>
    <dbReference type="NCBI Taxonomy" id="987040"/>
    <lineage>
        <taxon>Bacteria</taxon>
        <taxon>Bacillati</taxon>
        <taxon>Cyanobacteriota</taxon>
        <taxon>Cyanophyceae</taxon>
        <taxon>Nostocales</taxon>
        <taxon>Calotrichaceae</taxon>
        <taxon>Brunnivagina</taxon>
    </lineage>
</organism>
<keyword evidence="3 8" id="KW-0694">RNA-binding</keyword>
<evidence type="ECO:0000256" key="8">
    <source>
        <dbReference type="HAMAP-Rule" id="MF_00382"/>
    </source>
</evidence>
<dbReference type="InterPro" id="IPR035566">
    <property type="entry name" value="Ribosomal_protein_bL20_C"/>
</dbReference>
<dbReference type="HAMAP" id="MF_00382">
    <property type="entry name" value="Ribosomal_bL20"/>
    <property type="match status" value="1"/>
</dbReference>
<dbReference type="SUPFAM" id="SSF74731">
    <property type="entry name" value="Ribosomal protein L20"/>
    <property type="match status" value="1"/>
</dbReference>
<dbReference type="NCBIfam" id="TIGR01032">
    <property type="entry name" value="rplT_bact"/>
    <property type="match status" value="1"/>
</dbReference>
<dbReference type="AlphaFoldDB" id="A0A2A2TP20"/>
<keyword evidence="4 8" id="KW-0689">Ribosomal protein</keyword>
<dbReference type="GO" id="GO:0000027">
    <property type="term" value="P:ribosomal large subunit assembly"/>
    <property type="evidence" value="ECO:0007669"/>
    <property type="project" value="UniProtKB-UniRule"/>
</dbReference>
<dbReference type="InterPro" id="IPR005813">
    <property type="entry name" value="Ribosomal_bL20"/>
</dbReference>
<gene>
    <name evidence="8" type="primary">rplT</name>
    <name evidence="8" type="synonym">rpl20</name>
    <name evidence="10" type="ORF">CK510_03505</name>
</gene>
<comment type="caution">
    <text evidence="10">The sequence shown here is derived from an EMBL/GenBank/DDBJ whole genome shotgun (WGS) entry which is preliminary data.</text>
</comment>